<evidence type="ECO:0000256" key="1">
    <source>
        <dbReference type="ARBA" id="ARBA00022737"/>
    </source>
</evidence>
<organism evidence="6 7">
    <name type="scientific">Ancrocorticia populi</name>
    <dbReference type="NCBI Taxonomy" id="2175228"/>
    <lineage>
        <taxon>Bacteria</taxon>
        <taxon>Bacillati</taxon>
        <taxon>Actinomycetota</taxon>
        <taxon>Actinomycetes</taxon>
        <taxon>Actinomycetales</taxon>
        <taxon>Actinomycetaceae</taxon>
        <taxon>Ancrocorticia</taxon>
    </lineage>
</organism>
<evidence type="ECO:0000256" key="3">
    <source>
        <dbReference type="ARBA" id="ARBA00022840"/>
    </source>
</evidence>
<name>A0A2V1K8C5_9ACTO</name>
<proteinExistence type="predicted"/>
<feature type="domain" description="ABC transporter" evidence="5">
    <location>
        <begin position="31"/>
        <end position="297"/>
    </location>
</feature>
<evidence type="ECO:0000256" key="4">
    <source>
        <dbReference type="SAM" id="Coils"/>
    </source>
</evidence>
<evidence type="ECO:0000313" key="7">
    <source>
        <dbReference type="Proteomes" id="UP000245283"/>
    </source>
</evidence>
<keyword evidence="7" id="KW-1185">Reference proteome</keyword>
<dbReference type="InterPro" id="IPR003593">
    <property type="entry name" value="AAA+_ATPase"/>
</dbReference>
<dbReference type="FunFam" id="3.40.50.300:FF:000011">
    <property type="entry name" value="Putative ABC transporter ATP-binding component"/>
    <property type="match status" value="1"/>
</dbReference>
<dbReference type="InterPro" id="IPR027417">
    <property type="entry name" value="P-loop_NTPase"/>
</dbReference>
<keyword evidence="2" id="KW-0547">Nucleotide-binding</keyword>
<reference evidence="7" key="1">
    <citation type="submission" date="2018-05" db="EMBL/GenBank/DDBJ databases">
        <authorList>
            <person name="Li Y."/>
        </authorList>
    </citation>
    <scope>NUCLEOTIDE SEQUENCE [LARGE SCALE GENOMIC DNA]</scope>
    <source>
        <strain evidence="7">sk1b4</strain>
    </source>
</reference>
<sequence length="557" mass="60621">MTTRWLRDNKDSNLRALFEGKSVPRTPHIQLTATSISMTRGTTRVLHDVNLTVREGSRIGVVGENGRGKSTLLHVLARKLSPDEGTVQRIGALGMAEQEMSTEDQRTVGQAVADSIADSLTALADLDAAGEALADGQPGADAWFARALEQATALDAWDAERRIRVALEALRAEPDWSRPLAELSVGQRYRVRLACLLGSEDDFLLLDEPTNHLDSSGLEFLTSAIKEREGGVVIVSHDRALLADVVEQTIDLDPTPDGTARVYGGGYAGYREGRRAERERWEQDYARQQEERTKLKGDLSEAQNRLVSGWRPDKGTGKHTRATRAPGLVQSVKRRQEALEAHAVTVPEPPLELRFPKLGARAGATLLVAEGVRFGGRLDEPVTMDIEGSSKILVTGPNGIGKSTLLGILAGDLEPSEGRVRPTEAARIGFLHQESTLPLEKRAAEVFKDHVNRLVSGRRLAAGEALSLGSLGLLKRDEASKRIGELSLGQRRRLDLAMVLAERPNVLLLDEPTNQLSIALVDELTEALEATSTAVVLSTHDRKLLRDLGDWQAVSLG</sequence>
<feature type="domain" description="ABC transporter" evidence="5">
    <location>
        <begin position="353"/>
        <end position="556"/>
    </location>
</feature>
<evidence type="ECO:0000313" key="6">
    <source>
        <dbReference type="EMBL" id="PWF26581.1"/>
    </source>
</evidence>
<dbReference type="PANTHER" id="PTHR19211:SF14">
    <property type="entry name" value="ATP-BINDING CASSETTE SUB-FAMILY F MEMBER 1"/>
    <property type="match status" value="1"/>
</dbReference>
<dbReference type="PROSITE" id="PS00211">
    <property type="entry name" value="ABC_TRANSPORTER_1"/>
    <property type="match status" value="1"/>
</dbReference>
<dbReference type="InterPro" id="IPR017871">
    <property type="entry name" value="ABC_transporter-like_CS"/>
</dbReference>
<keyword evidence="4" id="KW-0175">Coiled coil</keyword>
<comment type="caution">
    <text evidence="6">The sequence shown here is derived from an EMBL/GenBank/DDBJ whole genome shotgun (WGS) entry which is preliminary data.</text>
</comment>
<dbReference type="Gene3D" id="3.40.50.300">
    <property type="entry name" value="P-loop containing nucleotide triphosphate hydrolases"/>
    <property type="match status" value="2"/>
</dbReference>
<dbReference type="InterPro" id="IPR003439">
    <property type="entry name" value="ABC_transporter-like_ATP-bd"/>
</dbReference>
<dbReference type="Proteomes" id="UP000245283">
    <property type="component" value="Unassembled WGS sequence"/>
</dbReference>
<dbReference type="SUPFAM" id="SSF52540">
    <property type="entry name" value="P-loop containing nucleoside triphosphate hydrolases"/>
    <property type="match status" value="2"/>
</dbReference>
<gene>
    <name evidence="6" type="ORF">DD236_06960</name>
</gene>
<dbReference type="SMART" id="SM00382">
    <property type="entry name" value="AAA"/>
    <property type="match status" value="2"/>
</dbReference>
<dbReference type="CDD" id="cd03221">
    <property type="entry name" value="ABCF_EF-3"/>
    <property type="match status" value="1"/>
</dbReference>
<dbReference type="AlphaFoldDB" id="A0A2V1K8C5"/>
<evidence type="ECO:0000256" key="2">
    <source>
        <dbReference type="ARBA" id="ARBA00022741"/>
    </source>
</evidence>
<feature type="coiled-coil region" evidence="4">
    <location>
        <begin position="271"/>
        <end position="305"/>
    </location>
</feature>
<dbReference type="PANTHER" id="PTHR19211">
    <property type="entry name" value="ATP-BINDING TRANSPORT PROTEIN-RELATED"/>
    <property type="match status" value="1"/>
</dbReference>
<dbReference type="GO" id="GO:0016887">
    <property type="term" value="F:ATP hydrolysis activity"/>
    <property type="evidence" value="ECO:0007669"/>
    <property type="project" value="InterPro"/>
</dbReference>
<evidence type="ECO:0000259" key="5">
    <source>
        <dbReference type="PROSITE" id="PS50893"/>
    </source>
</evidence>
<dbReference type="EMBL" id="QETB01000003">
    <property type="protein sequence ID" value="PWF26581.1"/>
    <property type="molecule type" value="Genomic_DNA"/>
</dbReference>
<dbReference type="Pfam" id="PF00005">
    <property type="entry name" value="ABC_tran"/>
    <property type="match status" value="2"/>
</dbReference>
<dbReference type="InterPro" id="IPR050611">
    <property type="entry name" value="ABCF"/>
</dbReference>
<dbReference type="OrthoDB" id="5592724at2"/>
<protein>
    <submittedName>
        <fullName evidence="6">ABC transporter</fullName>
    </submittedName>
</protein>
<keyword evidence="1" id="KW-0677">Repeat</keyword>
<dbReference type="GO" id="GO:0005524">
    <property type="term" value="F:ATP binding"/>
    <property type="evidence" value="ECO:0007669"/>
    <property type="project" value="UniProtKB-KW"/>
</dbReference>
<accession>A0A2V1K8C5</accession>
<dbReference type="PROSITE" id="PS50893">
    <property type="entry name" value="ABC_TRANSPORTER_2"/>
    <property type="match status" value="2"/>
</dbReference>
<keyword evidence="3" id="KW-0067">ATP-binding</keyword>